<evidence type="ECO:0000313" key="3">
    <source>
        <dbReference type="Proteomes" id="UP000013034"/>
    </source>
</evidence>
<sequence length="657" mass="76085">MEFQPRAIQKKQLGYLLFFFSILITCLYFIYAQAKGLTWQFDDLANLKGLASANTYQGIINFAFGGGAGPTGRPISLLSFIPNFSDWPNNPWGFVQTSLIWHVLNSLLVYFIAYHLFKIQEKYRSNAWWMACFATCFWVFSPIQVSAILMPVQRMTLVSAFFSLVTLAYFIWWRIKYTGTHRISQLFIMSSIVSLGVLLSVYAKENGVLTVIYIALCELFLFRSLEKPAYKKIWFIWSKLSLLVIPIFLLIYGIIAWNGMINNYNYYREFSLLERLATELIILLDYIKQTILPRAIDFGPFHDGYPIYSWEMYQPWLALLFWIGVIVFLSYLFIKNNMAWVAFLTFSVFFFLSAHLIESTFIPLELYFEHRNYLAILGISFFLPVLIAEALYVTTTRFMVWFLAIIYSGIPIYSTQQVTYIWGQPLIAAELWAMRNPESTRAIQTLSWQYDLYGFKEASTKILTDFYQKHPEHISVGIGIMTKMCSTKVNLFENKQQFLKLIENAPKVKATLEFTTGLAQLGSLIREGHCVGVSIQDYQSFLEGLLKLARVERNPKVRHHIHYEIALNFKSLGVIDSYVEFAKKAFYDYPSLSIAQLVAVNLFQIHDNDEAIKWINESLTYAPNNAAKESWMISLNSLKKSIEDMNTSSKIFGKSYE</sequence>
<dbReference type="Proteomes" id="UP000013034">
    <property type="component" value="Unassembled WGS sequence"/>
</dbReference>
<feature type="transmembrane region" description="Helical" evidence="1">
    <location>
        <begin position="373"/>
        <end position="391"/>
    </location>
</feature>
<feature type="transmembrane region" description="Helical" evidence="1">
    <location>
        <begin position="316"/>
        <end position="334"/>
    </location>
</feature>
<evidence type="ECO:0000313" key="2">
    <source>
        <dbReference type="EMBL" id="ENU21833.1"/>
    </source>
</evidence>
<feature type="transmembrane region" description="Helical" evidence="1">
    <location>
        <begin position="208"/>
        <end position="225"/>
    </location>
</feature>
<accession>A0ABN0J9S4</accession>
<dbReference type="RefSeq" id="WP_004657444.1">
    <property type="nucleotide sequence ID" value="NZ_KB849179.1"/>
</dbReference>
<feature type="transmembrane region" description="Helical" evidence="1">
    <location>
        <begin position="398"/>
        <end position="414"/>
    </location>
</feature>
<evidence type="ECO:0000256" key="1">
    <source>
        <dbReference type="SAM" id="Phobius"/>
    </source>
</evidence>
<feature type="transmembrane region" description="Helical" evidence="1">
    <location>
        <begin position="237"/>
        <end position="257"/>
    </location>
</feature>
<dbReference type="EMBL" id="APOI01000030">
    <property type="protein sequence ID" value="ENU21833.1"/>
    <property type="molecule type" value="Genomic_DNA"/>
</dbReference>
<evidence type="ECO:0008006" key="4">
    <source>
        <dbReference type="Google" id="ProtNLM"/>
    </source>
</evidence>
<proteinExistence type="predicted"/>
<keyword evidence="1" id="KW-0812">Transmembrane</keyword>
<reference evidence="2 3" key="1">
    <citation type="submission" date="2013-02" db="EMBL/GenBank/DDBJ databases">
        <title>The Genome Sequence of Acinetobacter sp. NIPH 809.</title>
        <authorList>
            <consortium name="The Broad Institute Genome Sequencing Platform"/>
            <consortium name="The Broad Institute Genome Sequencing Center for Infectious Disease"/>
            <person name="Cerqueira G."/>
            <person name="Feldgarden M."/>
            <person name="Courvalin P."/>
            <person name="Perichon B."/>
            <person name="Grillot-Courvalin C."/>
            <person name="Clermont D."/>
            <person name="Rocha E."/>
            <person name="Yoon E.-J."/>
            <person name="Nemec A."/>
            <person name="Walker B."/>
            <person name="Young S.K."/>
            <person name="Zeng Q."/>
            <person name="Gargeya S."/>
            <person name="Fitzgerald M."/>
            <person name="Haas B."/>
            <person name="Abouelleil A."/>
            <person name="Alvarado L."/>
            <person name="Arachchi H.M."/>
            <person name="Berlin A.M."/>
            <person name="Chapman S.B."/>
            <person name="Dewar J."/>
            <person name="Goldberg J."/>
            <person name="Griggs A."/>
            <person name="Gujja S."/>
            <person name="Hansen M."/>
            <person name="Howarth C."/>
            <person name="Imamovic A."/>
            <person name="Larimer J."/>
            <person name="McCowan C."/>
            <person name="Murphy C."/>
            <person name="Neiman D."/>
            <person name="Pearson M."/>
            <person name="Priest M."/>
            <person name="Roberts A."/>
            <person name="Saif S."/>
            <person name="Shea T."/>
            <person name="Sisk P."/>
            <person name="Sykes S."/>
            <person name="Wortman J."/>
            <person name="Nusbaum C."/>
            <person name="Birren B."/>
        </authorList>
    </citation>
    <scope>NUCLEOTIDE SEQUENCE [LARGE SCALE GENOMIC DNA]</scope>
    <source>
        <strain evidence="2 3">NIPH 809</strain>
    </source>
</reference>
<protein>
    <recommendedName>
        <fullName evidence="4">Tetratricopeptide repeat protein</fullName>
    </recommendedName>
</protein>
<gene>
    <name evidence="2" type="ORF">F993_03762</name>
</gene>
<keyword evidence="1" id="KW-1133">Transmembrane helix</keyword>
<keyword evidence="1" id="KW-0472">Membrane</keyword>
<feature type="transmembrane region" description="Helical" evidence="1">
    <location>
        <begin position="341"/>
        <end position="361"/>
    </location>
</feature>
<feature type="transmembrane region" description="Helical" evidence="1">
    <location>
        <begin position="155"/>
        <end position="173"/>
    </location>
</feature>
<feature type="transmembrane region" description="Helical" evidence="1">
    <location>
        <begin position="99"/>
        <end position="117"/>
    </location>
</feature>
<feature type="transmembrane region" description="Helical" evidence="1">
    <location>
        <begin position="129"/>
        <end position="149"/>
    </location>
</feature>
<name>A0ABN0J9S4_9GAMM</name>
<organism evidence="2 3">
    <name type="scientific">Acinetobacter proteolyticus</name>
    <dbReference type="NCBI Taxonomy" id="1776741"/>
    <lineage>
        <taxon>Bacteria</taxon>
        <taxon>Pseudomonadati</taxon>
        <taxon>Pseudomonadota</taxon>
        <taxon>Gammaproteobacteria</taxon>
        <taxon>Moraxellales</taxon>
        <taxon>Moraxellaceae</taxon>
        <taxon>Acinetobacter</taxon>
    </lineage>
</organism>
<comment type="caution">
    <text evidence="2">The sequence shown here is derived from an EMBL/GenBank/DDBJ whole genome shotgun (WGS) entry which is preliminary data.</text>
</comment>
<feature type="transmembrane region" description="Helical" evidence="1">
    <location>
        <begin position="12"/>
        <end position="31"/>
    </location>
</feature>
<feature type="transmembrane region" description="Helical" evidence="1">
    <location>
        <begin position="185"/>
        <end position="202"/>
    </location>
</feature>
<keyword evidence="3" id="KW-1185">Reference proteome</keyword>